<keyword evidence="5" id="KW-0176">Collagen</keyword>
<keyword evidence="1" id="KW-0472">Membrane</keyword>
<feature type="domain" description="Thioester" evidence="2">
    <location>
        <begin position="79"/>
        <end position="210"/>
    </location>
</feature>
<organism evidence="5 6">
    <name type="scientific">Streptococcus equi subsp. zooepidemicus Sz4is</name>
    <dbReference type="NCBI Taxonomy" id="1381082"/>
    <lineage>
        <taxon>Bacteria</taxon>
        <taxon>Bacillati</taxon>
        <taxon>Bacillota</taxon>
        <taxon>Bacilli</taxon>
        <taxon>Lactobacillales</taxon>
        <taxon>Streptococcaceae</taxon>
        <taxon>Streptococcus</taxon>
    </lineage>
</organism>
<dbReference type="Gene3D" id="2.60.40.3930">
    <property type="match status" value="1"/>
</dbReference>
<comment type="caution">
    <text evidence="5">The sequence shown here is derived from an EMBL/GenBank/DDBJ whole genome shotgun (WGS) entry which is preliminary data.</text>
</comment>
<evidence type="ECO:0000259" key="4">
    <source>
        <dbReference type="Pfam" id="PF24547"/>
    </source>
</evidence>
<protein>
    <submittedName>
        <fullName evidence="5">Collagen-binding protein A</fullName>
    </submittedName>
</protein>
<dbReference type="Pfam" id="PF24547">
    <property type="entry name" value="DUF7601"/>
    <property type="match status" value="1"/>
</dbReference>
<dbReference type="EMBL" id="JAUE01000078">
    <property type="protein sequence ID" value="KIS15521.1"/>
    <property type="molecule type" value="Genomic_DNA"/>
</dbReference>
<reference evidence="5 6" key="1">
    <citation type="submission" date="2013-11" db="EMBL/GenBank/DDBJ databases">
        <authorList>
            <person name="da Piedade I."/>
            <person name="Tang M.H.E."/>
            <person name="Bojesen A.M."/>
        </authorList>
    </citation>
    <scope>NUCLEOTIDE SEQUENCE [LARGE SCALE GENOMIC DNA]</scope>
    <source>
        <strain evidence="5 6">Sz4is</strain>
    </source>
</reference>
<dbReference type="Pfam" id="PF17802">
    <property type="entry name" value="SpaA"/>
    <property type="match status" value="2"/>
</dbReference>
<evidence type="ECO:0000259" key="2">
    <source>
        <dbReference type="Pfam" id="PF08341"/>
    </source>
</evidence>
<dbReference type="InterPro" id="IPR013783">
    <property type="entry name" value="Ig-like_fold"/>
</dbReference>
<dbReference type="InterPro" id="IPR041033">
    <property type="entry name" value="SpaA_PFL_dom_1"/>
</dbReference>
<keyword evidence="1" id="KW-1133">Transmembrane helix</keyword>
<dbReference type="Pfam" id="PF08341">
    <property type="entry name" value="TED"/>
    <property type="match status" value="1"/>
</dbReference>
<name>A0AAW3GJX8_STRSZ</name>
<dbReference type="InterPro" id="IPR013552">
    <property type="entry name" value="Thioester_dom"/>
</dbReference>
<feature type="domain" description="DUF7601" evidence="4">
    <location>
        <begin position="639"/>
        <end position="764"/>
    </location>
</feature>
<feature type="transmembrane region" description="Helical" evidence="1">
    <location>
        <begin position="7"/>
        <end position="25"/>
    </location>
</feature>
<keyword evidence="1" id="KW-0812">Transmembrane</keyword>
<dbReference type="Proteomes" id="UP000032278">
    <property type="component" value="Unassembled WGS sequence"/>
</dbReference>
<dbReference type="Gene3D" id="1.10.150.480">
    <property type="match status" value="1"/>
</dbReference>
<feature type="transmembrane region" description="Helical" evidence="1">
    <location>
        <begin position="777"/>
        <end position="797"/>
    </location>
</feature>
<dbReference type="NCBIfam" id="NF012162">
    <property type="entry name" value="surf_Nterm_1"/>
    <property type="match status" value="1"/>
</dbReference>
<dbReference type="AlphaFoldDB" id="A0AAW3GJX8"/>
<evidence type="ECO:0000313" key="5">
    <source>
        <dbReference type="EMBL" id="KIS15521.1"/>
    </source>
</evidence>
<proteinExistence type="predicted"/>
<evidence type="ECO:0000256" key="1">
    <source>
        <dbReference type="SAM" id="Phobius"/>
    </source>
</evidence>
<evidence type="ECO:0000259" key="3">
    <source>
        <dbReference type="Pfam" id="PF17802"/>
    </source>
</evidence>
<feature type="domain" description="SpaA-like prealbumin fold" evidence="3">
    <location>
        <begin position="242"/>
        <end position="341"/>
    </location>
</feature>
<accession>A0AAW3GJX8</accession>
<dbReference type="Gene3D" id="2.60.40.1140">
    <property type="entry name" value="Collagen-binding surface protein Cna, B-type domain"/>
    <property type="match status" value="1"/>
</dbReference>
<evidence type="ECO:0000313" key="6">
    <source>
        <dbReference type="Proteomes" id="UP000032278"/>
    </source>
</evidence>
<dbReference type="RefSeq" id="WP_043037422.1">
    <property type="nucleotide sequence ID" value="NZ_JAUE01000078.1"/>
</dbReference>
<dbReference type="Gene3D" id="2.60.40.10">
    <property type="entry name" value="Immunoglobulins"/>
    <property type="match status" value="2"/>
</dbReference>
<gene>
    <name evidence="5" type="ORF">AT55_01554</name>
</gene>
<dbReference type="InterPro" id="IPR055382">
    <property type="entry name" value="DUF7601"/>
</dbReference>
<feature type="domain" description="SpaA-like prealbumin fold" evidence="3">
    <location>
        <begin position="384"/>
        <end position="463"/>
    </location>
</feature>
<sequence>MDKKKRYWSLLIIFAMMIQVFSMFLPKTQVYADESRSIDIYYGTAVETTAVLTYQGREAKLMDPLWINYPKHPEWSRISYCINMHKNFPKLKENIEYTGNKYDIEEAPSEEAEVIGKRLEKPRGGQQKAMQQIRNVLYRGFPLDGDGIQAKYGLSDDEFWHLTQMAIHFWSDTAYDQHGSPFTTAYIDYYNARPNNKNLTDAYNYLIDEKGTTAPNDLMLLLFNPNVSGYQHMVSADYQERKIEFSKVDDKGQPIGGVKFKIERNKSISNKLLIKGREYDSYEFEVGDDGKICDVIKGETFDNKTLQLVYGDYTLTEVNTPSGYEGLANPISFTIKSDGEILQEPKDPHIQFKLDRHSSKPGTYLSKIHGALFTVTNKKIGFDFHFKKINESGQPLKDVEFKIYKGEDEVSNFTSSEKDFETVTLPQGDYTLKETSPSDGYSAMPDMTFNVDDNGKLTFTTTDYEKYITVDENKTSVTIKNYPNTIEKPKSNISTQVEVNNQKSTKDKSTVLKITGDTATIDFKDYLTYEKLFAGETYDIVALLCEVKDDGTVIEPTFATDLGKKITSKDFVANENGGVETIEFKNVEVKAGTKYVVMEMVTSRNKFPFDTGLAKHELSHKDKDDKAQTFIVEKIPTQNVTIEKKVTGASGDKQKEFTFNLKVNADEYLKNGDNLSGKLHKKDGQVSDVTITVGQNYSFSLKDGEHLELTGLFENSTYTLSETEYGKDGYTTTVMVNDTKKENADTDTTYTVVAGKNSVVFTNHNGKIVPTGILLDIMPYLVGIAFVGILGAAFLLVRKKKRNSIM</sequence>